<dbReference type="AlphaFoldDB" id="A0A3P7PMY2"/>
<sequence length="125" mass="13936">MTRARSRNDASFRRLGKLTAKSARDDRQKYWSETATFMERALNVVSGKPPTLGDSVRDVNGGIIADNFAKADGWREHFEHLLNFDEQPITPSLSSTAEFQPSPSYAVSYDLPSEDLYRHPGASAS</sequence>
<evidence type="ECO:0000313" key="1">
    <source>
        <dbReference type="EMBL" id="VDN44321.1"/>
    </source>
</evidence>
<organism evidence="1 2">
    <name type="scientific">Dibothriocephalus latus</name>
    <name type="common">Fish tapeworm</name>
    <name type="synonym">Diphyllobothrium latum</name>
    <dbReference type="NCBI Taxonomy" id="60516"/>
    <lineage>
        <taxon>Eukaryota</taxon>
        <taxon>Metazoa</taxon>
        <taxon>Spiralia</taxon>
        <taxon>Lophotrochozoa</taxon>
        <taxon>Platyhelminthes</taxon>
        <taxon>Cestoda</taxon>
        <taxon>Eucestoda</taxon>
        <taxon>Diphyllobothriidea</taxon>
        <taxon>Diphyllobothriidae</taxon>
        <taxon>Dibothriocephalus</taxon>
    </lineage>
</organism>
<accession>A0A3P7PMY2</accession>
<keyword evidence="2" id="KW-1185">Reference proteome</keyword>
<reference evidence="1 2" key="1">
    <citation type="submission" date="2018-11" db="EMBL/GenBank/DDBJ databases">
        <authorList>
            <consortium name="Pathogen Informatics"/>
        </authorList>
    </citation>
    <scope>NUCLEOTIDE SEQUENCE [LARGE SCALE GENOMIC DNA]</scope>
</reference>
<name>A0A3P7PMY2_DIBLA</name>
<dbReference type="EMBL" id="UYRU01111021">
    <property type="protein sequence ID" value="VDN44321.1"/>
    <property type="molecule type" value="Genomic_DNA"/>
</dbReference>
<evidence type="ECO:0000313" key="2">
    <source>
        <dbReference type="Proteomes" id="UP000281553"/>
    </source>
</evidence>
<dbReference type="Proteomes" id="UP000281553">
    <property type="component" value="Unassembled WGS sequence"/>
</dbReference>
<gene>
    <name evidence="1" type="ORF">DILT_LOCUS19310</name>
</gene>
<protein>
    <submittedName>
        <fullName evidence="1">Uncharacterized protein</fullName>
    </submittedName>
</protein>
<proteinExistence type="predicted"/>